<dbReference type="Gene3D" id="3.20.70.20">
    <property type="match status" value="1"/>
</dbReference>
<gene>
    <name evidence="1" type="ORF">GCM10009533_57690</name>
</gene>
<name>A0ABN1DUA6_SACER</name>
<evidence type="ECO:0000313" key="2">
    <source>
        <dbReference type="Proteomes" id="UP001500729"/>
    </source>
</evidence>
<dbReference type="Pfam" id="PF05167">
    <property type="entry name" value="DUF711"/>
    <property type="match status" value="1"/>
</dbReference>
<comment type="caution">
    <text evidence="1">The sequence shown here is derived from an EMBL/GenBank/DDBJ whole genome shotgun (WGS) entry which is preliminary data.</text>
</comment>
<evidence type="ECO:0000313" key="1">
    <source>
        <dbReference type="EMBL" id="GAA0551854.1"/>
    </source>
</evidence>
<evidence type="ECO:0008006" key="3">
    <source>
        <dbReference type="Google" id="ProtNLM"/>
    </source>
</evidence>
<sequence>MSQPVIRTITLGLAGPHPLSGSRLADAATRLRVVDAAYRQAGYEVQTVRITTPPVFDDFPGRPDELISYARRLQADLDRLGIDHFSLGAAQATRRNVLLEQIAVIEELIPDLPALNCAVQIATAQHGILVDAVEPTARTMLRIARRTEAGVGNFRFAALACVPPDHPFFPASYHQGPDALTIGLQGAGIVTAALSHGNGLDPASITVRVREALITEATPVVRLGQRLAEESGLRFGGIDLSPAPSVDTSIGTAVELGLAGRFGAPGTVAVVGAITEALRSTNLPTCGYNGLMLPVMEDAVLAREWAEGRLRTHQLLACSAVCGTGLDTVPLPEDSSIDDIAGLLLDTATFATRLAKPLSARLFPLPGKRSGDHTTFTSPHLINLRLP</sequence>
<keyword evidence="2" id="KW-1185">Reference proteome</keyword>
<dbReference type="PANTHER" id="PTHR37560">
    <property type="entry name" value="UPF0210 PROTEIN SPR0218"/>
    <property type="match status" value="1"/>
</dbReference>
<dbReference type="RefSeq" id="WP_009948846.1">
    <property type="nucleotide sequence ID" value="NZ_BAAAGS010000055.1"/>
</dbReference>
<dbReference type="PANTHER" id="PTHR37560:SF2">
    <property type="entry name" value="DUF711 DOMAIN-CONTAINING PROTEIN"/>
    <property type="match status" value="1"/>
</dbReference>
<protein>
    <recommendedName>
        <fullName evidence="3">DUF711 family protein</fullName>
    </recommendedName>
</protein>
<dbReference type="InterPro" id="IPR007841">
    <property type="entry name" value="UPF0210"/>
</dbReference>
<reference evidence="1 2" key="1">
    <citation type="journal article" date="2019" name="Int. J. Syst. Evol. Microbiol.">
        <title>The Global Catalogue of Microorganisms (GCM) 10K type strain sequencing project: providing services to taxonomists for standard genome sequencing and annotation.</title>
        <authorList>
            <consortium name="The Broad Institute Genomics Platform"/>
            <consortium name="The Broad Institute Genome Sequencing Center for Infectious Disease"/>
            <person name="Wu L."/>
            <person name="Ma J."/>
        </authorList>
    </citation>
    <scope>NUCLEOTIDE SEQUENCE [LARGE SCALE GENOMIC DNA]</scope>
    <source>
        <strain evidence="1 2">JCM 10303</strain>
    </source>
</reference>
<proteinExistence type="predicted"/>
<organism evidence="1 2">
    <name type="scientific">Saccharopolyspora erythraea</name>
    <name type="common">Streptomyces erythraeus</name>
    <dbReference type="NCBI Taxonomy" id="1836"/>
    <lineage>
        <taxon>Bacteria</taxon>
        <taxon>Bacillati</taxon>
        <taxon>Actinomycetota</taxon>
        <taxon>Actinomycetes</taxon>
        <taxon>Pseudonocardiales</taxon>
        <taxon>Pseudonocardiaceae</taxon>
        <taxon>Saccharopolyspora</taxon>
    </lineage>
</organism>
<dbReference type="SUPFAM" id="SSF51998">
    <property type="entry name" value="PFL-like glycyl radical enzymes"/>
    <property type="match status" value="1"/>
</dbReference>
<dbReference type="Proteomes" id="UP001500729">
    <property type="component" value="Unassembled WGS sequence"/>
</dbReference>
<dbReference type="EMBL" id="BAAAGS010000055">
    <property type="protein sequence ID" value="GAA0551854.1"/>
    <property type="molecule type" value="Genomic_DNA"/>
</dbReference>
<accession>A0ABN1DUA6</accession>